<dbReference type="Pfam" id="PF00226">
    <property type="entry name" value="DnaJ"/>
    <property type="match status" value="1"/>
</dbReference>
<dbReference type="AlphaFoldDB" id="A0A160VJL7"/>
<name>A0A160VJL7_9ZZZZ</name>
<dbReference type="InterPro" id="IPR007791">
    <property type="entry name" value="DjlA_N"/>
</dbReference>
<dbReference type="SMART" id="SM00271">
    <property type="entry name" value="DnaJ"/>
    <property type="match status" value="1"/>
</dbReference>
<feature type="transmembrane region" description="Helical" evidence="1">
    <location>
        <begin position="12"/>
        <end position="31"/>
    </location>
</feature>
<keyword evidence="1" id="KW-1133">Transmembrane helix</keyword>
<protein>
    <submittedName>
        <fullName evidence="3">DnaJ-like protein DjlA</fullName>
    </submittedName>
</protein>
<dbReference type="EMBL" id="FAXC01000259">
    <property type="protein sequence ID" value="CUV09474.1"/>
    <property type="molecule type" value="Genomic_DNA"/>
</dbReference>
<keyword evidence="1" id="KW-0812">Transmembrane</keyword>
<dbReference type="PROSITE" id="PS50076">
    <property type="entry name" value="DNAJ_2"/>
    <property type="match status" value="1"/>
</dbReference>
<dbReference type="Gene3D" id="1.10.3680.10">
    <property type="entry name" value="TerB-like"/>
    <property type="match status" value="1"/>
</dbReference>
<organism evidence="3">
    <name type="scientific">hydrothermal vent metagenome</name>
    <dbReference type="NCBI Taxonomy" id="652676"/>
    <lineage>
        <taxon>unclassified sequences</taxon>
        <taxon>metagenomes</taxon>
        <taxon>ecological metagenomes</taxon>
    </lineage>
</organism>
<sequence>MSIGKKMLWGGLGWALGGPIGAIVGYTLAGMSGQQGSSPFTSYGGTYQSRAYPQTQPGDFIVSLLVLFGAVMKADKQMLKSELDYVKQFLSKQFNQNQVQDFMTLFKDIIKQDYPLRDVCRQIVRSMDHSSRLELIHVLFGLSKADGHVHPDEVKVIHTLARYLNINNNDFNSIQAMFFKDTLSDYKILGLDSSATDNEVKKTYRKMAAKYHPDKVAHLGEDLKNLAEEKFKSLNDAYQNIKKERGIK</sequence>
<keyword evidence="1" id="KW-0472">Membrane</keyword>
<dbReference type="InterPro" id="IPR050817">
    <property type="entry name" value="DjlA_DnaK_co-chaperone"/>
</dbReference>
<evidence type="ECO:0000256" key="1">
    <source>
        <dbReference type="SAM" id="Phobius"/>
    </source>
</evidence>
<evidence type="ECO:0000259" key="2">
    <source>
        <dbReference type="PROSITE" id="PS50076"/>
    </source>
</evidence>
<feature type="domain" description="J" evidence="2">
    <location>
        <begin position="184"/>
        <end position="248"/>
    </location>
</feature>
<evidence type="ECO:0000313" key="3">
    <source>
        <dbReference type="EMBL" id="CUV09474.1"/>
    </source>
</evidence>
<dbReference type="InterPro" id="IPR029024">
    <property type="entry name" value="TerB-like"/>
</dbReference>
<dbReference type="SUPFAM" id="SSF46565">
    <property type="entry name" value="Chaperone J-domain"/>
    <property type="match status" value="1"/>
</dbReference>
<dbReference type="PANTHER" id="PTHR24074">
    <property type="entry name" value="CO-CHAPERONE PROTEIN DJLA"/>
    <property type="match status" value="1"/>
</dbReference>
<dbReference type="InterPro" id="IPR036869">
    <property type="entry name" value="J_dom_sf"/>
</dbReference>
<gene>
    <name evidence="3" type="ORF">MGWOODY_Mmi746</name>
</gene>
<dbReference type="Pfam" id="PF05099">
    <property type="entry name" value="TerB"/>
    <property type="match status" value="1"/>
</dbReference>
<accession>A0A160VJL7</accession>
<reference evidence="3" key="1">
    <citation type="submission" date="2015-10" db="EMBL/GenBank/DDBJ databases">
        <authorList>
            <person name="Gilbert D.G."/>
        </authorList>
    </citation>
    <scope>NUCLEOTIDE SEQUENCE</scope>
</reference>
<proteinExistence type="predicted"/>
<dbReference type="PRINTS" id="PR00625">
    <property type="entry name" value="JDOMAIN"/>
</dbReference>
<dbReference type="Gene3D" id="1.10.287.110">
    <property type="entry name" value="DnaJ domain"/>
    <property type="match status" value="1"/>
</dbReference>
<dbReference type="CDD" id="cd06257">
    <property type="entry name" value="DnaJ"/>
    <property type="match status" value="1"/>
</dbReference>
<dbReference type="InterPro" id="IPR001623">
    <property type="entry name" value="DnaJ_domain"/>
</dbReference>